<name>T1GWG8_MEGSC</name>
<dbReference type="HOGENOM" id="CLU_2870192_0_0_1"/>
<protein>
    <recommendedName>
        <fullName evidence="3">Reverse transcriptase domain-containing protein</fullName>
    </recommendedName>
</protein>
<proteinExistence type="predicted"/>
<evidence type="ECO:0008006" key="3">
    <source>
        <dbReference type="Google" id="ProtNLM"/>
    </source>
</evidence>
<sequence>MIGKNQGIKARLKNHNPVIIKFSQCEIVEAKSVRFLGLIIDNNLSWNDHCNMLSSKLHQGLGVL</sequence>
<dbReference type="AlphaFoldDB" id="T1GWG8"/>
<dbReference type="EnsemblMetazoa" id="MESCA008145-RA">
    <property type="protein sequence ID" value="MESCA008145-PA"/>
    <property type="gene ID" value="MESCA008145"/>
</dbReference>
<dbReference type="EMBL" id="CAQQ02044217">
    <property type="status" value="NOT_ANNOTATED_CDS"/>
    <property type="molecule type" value="Genomic_DNA"/>
</dbReference>
<organism evidence="1 2">
    <name type="scientific">Megaselia scalaris</name>
    <name type="common">Humpbacked fly</name>
    <name type="synonym">Phora scalaris</name>
    <dbReference type="NCBI Taxonomy" id="36166"/>
    <lineage>
        <taxon>Eukaryota</taxon>
        <taxon>Metazoa</taxon>
        <taxon>Ecdysozoa</taxon>
        <taxon>Arthropoda</taxon>
        <taxon>Hexapoda</taxon>
        <taxon>Insecta</taxon>
        <taxon>Pterygota</taxon>
        <taxon>Neoptera</taxon>
        <taxon>Endopterygota</taxon>
        <taxon>Diptera</taxon>
        <taxon>Brachycera</taxon>
        <taxon>Muscomorpha</taxon>
        <taxon>Platypezoidea</taxon>
        <taxon>Phoridae</taxon>
        <taxon>Megaseliini</taxon>
        <taxon>Megaselia</taxon>
    </lineage>
</organism>
<evidence type="ECO:0000313" key="2">
    <source>
        <dbReference type="Proteomes" id="UP000015102"/>
    </source>
</evidence>
<dbReference type="EMBL" id="CAQQ02044218">
    <property type="status" value="NOT_ANNOTATED_CDS"/>
    <property type="molecule type" value="Genomic_DNA"/>
</dbReference>
<reference evidence="2" key="1">
    <citation type="submission" date="2013-02" db="EMBL/GenBank/DDBJ databases">
        <authorList>
            <person name="Hughes D."/>
        </authorList>
    </citation>
    <scope>NUCLEOTIDE SEQUENCE</scope>
    <source>
        <strain>Durham</strain>
        <strain evidence="2">NC isolate 2 -- Noor lab</strain>
    </source>
</reference>
<keyword evidence="2" id="KW-1185">Reference proteome</keyword>
<evidence type="ECO:0000313" key="1">
    <source>
        <dbReference type="EnsemblMetazoa" id="MESCA008145-PA"/>
    </source>
</evidence>
<accession>T1GWG8</accession>
<reference evidence="1" key="2">
    <citation type="submission" date="2015-06" db="UniProtKB">
        <authorList>
            <consortium name="EnsemblMetazoa"/>
        </authorList>
    </citation>
    <scope>IDENTIFICATION</scope>
</reference>
<dbReference type="Proteomes" id="UP000015102">
    <property type="component" value="Unassembled WGS sequence"/>
</dbReference>